<dbReference type="EMBL" id="LAZR01068292">
    <property type="protein sequence ID" value="KKK49917.1"/>
    <property type="molecule type" value="Genomic_DNA"/>
</dbReference>
<organism evidence="1">
    <name type="scientific">marine sediment metagenome</name>
    <dbReference type="NCBI Taxonomy" id="412755"/>
    <lineage>
        <taxon>unclassified sequences</taxon>
        <taxon>metagenomes</taxon>
        <taxon>ecological metagenomes</taxon>
    </lineage>
</organism>
<accession>A0A0F8VZW2</accession>
<comment type="caution">
    <text evidence="1">The sequence shown here is derived from an EMBL/GenBank/DDBJ whole genome shotgun (WGS) entry which is preliminary data.</text>
</comment>
<dbReference type="SUPFAM" id="SSF53850">
    <property type="entry name" value="Periplasmic binding protein-like II"/>
    <property type="match status" value="1"/>
</dbReference>
<feature type="non-terminal residue" evidence="1">
    <location>
        <position position="198"/>
    </location>
</feature>
<proteinExistence type="predicted"/>
<evidence type="ECO:0008006" key="2">
    <source>
        <dbReference type="Google" id="ProtNLM"/>
    </source>
</evidence>
<gene>
    <name evidence="1" type="ORF">LCGC14_3130240</name>
</gene>
<name>A0A0F8VZW2_9ZZZZ</name>
<dbReference type="AlphaFoldDB" id="A0A0F8VZW2"/>
<reference evidence="1" key="1">
    <citation type="journal article" date="2015" name="Nature">
        <title>Complex archaea that bridge the gap between prokaryotes and eukaryotes.</title>
        <authorList>
            <person name="Spang A."/>
            <person name="Saw J.H."/>
            <person name="Jorgensen S.L."/>
            <person name="Zaremba-Niedzwiedzka K."/>
            <person name="Martijn J."/>
            <person name="Lind A.E."/>
            <person name="van Eijk R."/>
            <person name="Schleper C."/>
            <person name="Guy L."/>
            <person name="Ettema T.J."/>
        </authorList>
    </citation>
    <scope>NUCLEOTIDE SEQUENCE</scope>
</reference>
<dbReference type="Pfam" id="PF01547">
    <property type="entry name" value="SBP_bac_1"/>
    <property type="match status" value="1"/>
</dbReference>
<evidence type="ECO:0000313" key="1">
    <source>
        <dbReference type="EMBL" id="KKK49917.1"/>
    </source>
</evidence>
<protein>
    <recommendedName>
        <fullName evidence="2">Extracellular solute-binding protein</fullName>
    </recommendedName>
</protein>
<dbReference type="Gene3D" id="3.40.190.10">
    <property type="entry name" value="Periplasmic binding protein-like II"/>
    <property type="match status" value="1"/>
</dbReference>
<sequence>MKKKYLLVLLAVVVAASMIFVATKGKDDGGGKSFEGRTLRVHWAVFAPSDALQDIANKQFTPATGIKVIVEQTPWSDFTKKYNAELIARGDAWDIIIGDSQDIGNGAEHGHYLELTDFVDENGIRDISRFCSDLVSPPISIRLCVPILLKFHSATIFFGGVEFFVAHSITPFVFFLVAGCFTYPGPNSYAGPHVNASR</sequence>
<dbReference type="InterPro" id="IPR006059">
    <property type="entry name" value="SBP"/>
</dbReference>